<dbReference type="HOGENOM" id="CLU_003522_4_0_6"/>
<evidence type="ECO:0000313" key="4">
    <source>
        <dbReference type="Proteomes" id="UP000009144"/>
    </source>
</evidence>
<feature type="transmembrane region" description="Helical" evidence="1">
    <location>
        <begin position="15"/>
        <end position="36"/>
    </location>
</feature>
<keyword evidence="1" id="KW-0812">Transmembrane</keyword>
<dbReference type="RefSeq" id="WP_014706495.1">
    <property type="nucleotide sequence ID" value="NC_017857.3"/>
</dbReference>
<reference evidence="3 4" key="2">
    <citation type="journal article" date="2013" name="Int. J. Syst. Evol. Microbiol.">
        <title>Methylophaga nitratireducenticrescens sp. nov. and Methylophaga frappieri sp. nov., isolated from the biofilm of the methanol-fed denitrification system treating the seawater at the Montreal Biodome.</title>
        <authorList>
            <person name="Villeneuve C."/>
            <person name="Martineau C."/>
            <person name="Mauffrey F."/>
            <person name="Villemur R."/>
        </authorList>
    </citation>
    <scope>NUCLEOTIDE SEQUENCE [LARGE SCALE GENOMIC DNA]</scope>
    <source>
        <strain evidence="3 4">JAM1</strain>
    </source>
</reference>
<dbReference type="Pfam" id="PF13116">
    <property type="entry name" value="YhdP"/>
    <property type="match status" value="1"/>
</dbReference>
<dbReference type="STRING" id="754476.Q7A_1285"/>
<dbReference type="PATRIC" id="fig|754476.3.peg.1268"/>
<keyword evidence="4" id="KW-1185">Reference proteome</keyword>
<dbReference type="InterPro" id="IPR011836">
    <property type="entry name" value="YhdP"/>
</dbReference>
<feature type="domain" description="YhdP central" evidence="2">
    <location>
        <begin position="15"/>
        <end position="1260"/>
    </location>
</feature>
<organism evidence="3 4">
    <name type="scientific">Methylophaga nitratireducenticrescens</name>
    <dbReference type="NCBI Taxonomy" id="754476"/>
    <lineage>
        <taxon>Bacteria</taxon>
        <taxon>Pseudomonadati</taxon>
        <taxon>Pseudomonadota</taxon>
        <taxon>Gammaproteobacteria</taxon>
        <taxon>Thiotrichales</taxon>
        <taxon>Piscirickettsiaceae</taxon>
        <taxon>Methylophaga</taxon>
    </lineage>
</organism>
<sequence>MSLMHRSLHIAGRQVTNIVVMTAVIMLVCVGLAYWFSNAIAERKDEIAAWATEKTGYPIQIGEAGLYWFDLFPKLMVTDISVMQAEPDIGELFTAEELYIGVDLIASLQQRELVVDSARISGLQLGIKRSVDGDISLIGLQGKSADQKFDETQIDWVEQLRSWRDIELLSAKIQFEDQLQPQFSGLYEVNQLALMQGKKSTLIGDIQLPNHLGQQLSFTLDAVLTSSGISNWQINQLDARQLQLATIFQNQRMKDVSVTRGRADVSVVIGSNLNKQWQGQIQLTDVGLENLSHPDRGSVTINALSGEFNWQGDWIAWQLAAEPIQLTIDDDSWPQSTLNLQFSETDGWFAETSFVRLSDLTALALLSDKSPALLAQYQPAGDIRELQLSLNSNNELQSAKMIVDEFASQPVDEVPGVTGLSMEVEWEPTSARALITSRNLTLYAPAWLPEAIYFDVADANLDWNTAETSWQMQLTDLNIWNNDLTVRGKVGLEHQTETTFADIDIQMLDVAIAKWLSYVPRSILDPDYLKWAENAYTSGQIETGSLKLKGNLADFPFTDKNTANEFEASLNVIDVGLDYGKGWPVLENINGQVLSSGNKLEILPETGRIAGFDFVDVSAVIDKVYAGKPMLDLTGLLSGSTQNALDFLQMSPLSTRYGEITNWVKAQGKSTIALNLKIPLLDPNATDADGHVSFETSQLTVTAMPDMPIQNINGQLFFSNDGVNAEAITATFLDRPTTIDVIPGTESTLVTAKGEISSQQLAQLWQGKMPGFVKGTTQYQANVEVSEKSLGEFDTDIRVTSELAGLTIEAPEPLGKTAADKRLLDIKLIKDDKGNSLLQLNYADIAGAVWLLEDSARGEITIGIPEPELPASGIRLRGRLNELSISEWTQWQQTWLADSVTEQNFDNWPAIDIDLAVDNLRFNQWVLNDVQTKASQRNQIWQMDIQSRQLRGDIRWPVDSDLLPTLHFDFVDLQLPATNNQSNSHKKFNSELWPSFQLNIDSLTVDGMQLGRVQARALQQGNSWLLQSASMQSAVLQAELDGVWQKNDLADSSQLNLKLTSNDLAGLFEDLGYQAAIHSNQVEVTGQFSWPDEPLNLSMANLQGNLNLQIDDGQLVDVEPGAAGRIFGLMSFAAIPRRLALDFSDFFGKGFSFREISGDFQFANGQAVTDNLNMRGDSASIDVTGPINIVDRTYHQTVVVTPNVSSTLPLAGAVAGGPVGLGVGTAIYLVDRIAGRLFDRDLVDMISYRYRLTGSWDDPDLSLKAPEKP</sequence>
<dbReference type="PANTHER" id="PTHR38690:SF1">
    <property type="entry name" value="PROTEASE"/>
    <property type="match status" value="1"/>
</dbReference>
<proteinExistence type="predicted"/>
<dbReference type="OrthoDB" id="9762238at2"/>
<dbReference type="KEGG" id="mej:Q7A_1285"/>
<evidence type="ECO:0000259" key="2">
    <source>
        <dbReference type="Pfam" id="PF13116"/>
    </source>
</evidence>
<keyword evidence="1" id="KW-0472">Membrane</keyword>
<evidence type="ECO:0000313" key="3">
    <source>
        <dbReference type="EMBL" id="AFI84122.1"/>
    </source>
</evidence>
<dbReference type="NCBIfam" id="TIGR02099">
    <property type="entry name" value="YhdP family protein"/>
    <property type="match status" value="1"/>
</dbReference>
<dbReference type="eggNOG" id="COG3164">
    <property type="taxonomic scope" value="Bacteria"/>
</dbReference>
<protein>
    <submittedName>
        <fullName evidence="3">Exported protein</fullName>
    </submittedName>
</protein>
<keyword evidence="1" id="KW-1133">Transmembrane helix</keyword>
<dbReference type="PANTHER" id="PTHR38690">
    <property type="entry name" value="PROTEASE-RELATED"/>
    <property type="match status" value="1"/>
</dbReference>
<gene>
    <name evidence="3" type="ordered locus">Q7A_1285</name>
</gene>
<dbReference type="InterPro" id="IPR025263">
    <property type="entry name" value="YhdP_central"/>
</dbReference>
<dbReference type="Proteomes" id="UP000009144">
    <property type="component" value="Chromosome"/>
</dbReference>
<name>I1XIA3_METNJ</name>
<accession>I1XIA3</accession>
<evidence type="ECO:0000256" key="1">
    <source>
        <dbReference type="SAM" id="Phobius"/>
    </source>
</evidence>
<dbReference type="AlphaFoldDB" id="I1XIA3"/>
<reference evidence="3 4" key="1">
    <citation type="journal article" date="2012" name="J. Bacteriol.">
        <title>Complete genome sequences of Methylophaga sp. strain JAM1 and Methylophaga sp. strain JAM7.</title>
        <authorList>
            <person name="Villeneuve C."/>
            <person name="Martineau C."/>
            <person name="Mauffrey F."/>
            <person name="Villemur R."/>
        </authorList>
    </citation>
    <scope>NUCLEOTIDE SEQUENCE [LARGE SCALE GENOMIC DNA]</scope>
    <source>
        <strain evidence="3 4">JAM1</strain>
    </source>
</reference>
<dbReference type="EMBL" id="CP003390">
    <property type="protein sequence ID" value="AFI84122.1"/>
    <property type="molecule type" value="Genomic_DNA"/>
</dbReference>